<dbReference type="STRING" id="1549855.AY555_02905"/>
<evidence type="ECO:0000313" key="2">
    <source>
        <dbReference type="EMBL" id="AMW34306.1"/>
    </source>
</evidence>
<dbReference type="GeneID" id="53316100"/>
<evidence type="ECO:0000313" key="3">
    <source>
        <dbReference type="Proteomes" id="UP000076066"/>
    </source>
</evidence>
<reference evidence="2 3" key="1">
    <citation type="submission" date="2016-02" db="EMBL/GenBank/DDBJ databases">
        <title>Complete Genome of H5569, the type strain of the newly described species Haematospirillium jordaniae.</title>
        <authorList>
            <person name="Nicholson A.C."/>
            <person name="Humrighouse B.W."/>
            <person name="Loparov V."/>
            <person name="McQuiston J.R."/>
        </authorList>
    </citation>
    <scope>NUCLEOTIDE SEQUENCE [LARGE SCALE GENOMIC DNA]</scope>
    <source>
        <strain evidence="2 3">H5569</strain>
    </source>
</reference>
<dbReference type="KEGG" id="hjo:AY555_02905"/>
<dbReference type="EMBL" id="CP014525">
    <property type="protein sequence ID" value="AMW34306.1"/>
    <property type="molecule type" value="Genomic_DNA"/>
</dbReference>
<dbReference type="Proteomes" id="UP000076066">
    <property type="component" value="Chromosome"/>
</dbReference>
<dbReference type="AlphaFoldDB" id="A0A143DCB9"/>
<sequence>MPLTKDIRIPMQGARAHTRPGPLTEERITAALRVLARIVCDHPVLLNQDHVRHLAARLLAERDAARKDAEIDAALRQFALPDAALTSTKPKAPTWAAR</sequence>
<accession>A0A143DCB9</accession>
<name>A0A143DCB9_9PROT</name>
<keyword evidence="3" id="KW-1185">Reference proteome</keyword>
<proteinExistence type="predicted"/>
<gene>
    <name evidence="2" type="ORF">AY555_02905</name>
</gene>
<protein>
    <submittedName>
        <fullName evidence="2">Uncharacterized protein</fullName>
    </submittedName>
</protein>
<feature type="region of interest" description="Disordered" evidence="1">
    <location>
        <begin position="1"/>
        <end position="22"/>
    </location>
</feature>
<dbReference type="RefSeq" id="WP_066133217.1">
    <property type="nucleotide sequence ID" value="NZ_CP014525.1"/>
</dbReference>
<organism evidence="2 3">
    <name type="scientific">Haematospirillum jordaniae</name>
    <dbReference type="NCBI Taxonomy" id="1549855"/>
    <lineage>
        <taxon>Bacteria</taxon>
        <taxon>Pseudomonadati</taxon>
        <taxon>Pseudomonadota</taxon>
        <taxon>Alphaproteobacteria</taxon>
        <taxon>Rhodospirillales</taxon>
        <taxon>Novispirillaceae</taxon>
        <taxon>Haematospirillum</taxon>
    </lineage>
</organism>
<evidence type="ECO:0000256" key="1">
    <source>
        <dbReference type="SAM" id="MobiDB-lite"/>
    </source>
</evidence>